<proteinExistence type="predicted"/>
<dbReference type="Gene3D" id="3.40.190.10">
    <property type="entry name" value="Periplasmic binding protein-like II"/>
    <property type="match status" value="1"/>
</dbReference>
<keyword evidence="1" id="KW-0732">Signal</keyword>
<reference evidence="2" key="1">
    <citation type="submission" date="2022-08" db="EMBL/GenBank/DDBJ databases">
        <title>Genomic Encyclopedia of Type Strains, Phase V (KMG-V): Genome sequencing to study the core and pangenomes of soil and plant-associated prokaryotes.</title>
        <authorList>
            <person name="Whitman W."/>
        </authorList>
    </citation>
    <scope>NUCLEOTIDE SEQUENCE</scope>
    <source>
        <strain evidence="2">SP3049</strain>
    </source>
</reference>
<dbReference type="RefSeq" id="WP_013061491.1">
    <property type="nucleotide sequence ID" value="NZ_CALTRY010000010.1"/>
</dbReference>
<sequence length="139" mass="15141">MRRLLFLFAALLFLSTAGVSHAQVAVIAHQDVSVDEANAETLKDIYLLKQSKWDDGSEIVRFDLNSEGSTKTAFYDHIGQSVSDVKKVWLRKKLSGEAQPPEKVSSDQMIDKVSSTSAAIGYVPADAVTDAVKVIATIE</sequence>
<feature type="signal peptide" evidence="1">
    <location>
        <begin position="1"/>
        <end position="22"/>
    </location>
</feature>
<protein>
    <submittedName>
        <fullName evidence="2">ABC-type phosphate transport system substrate-binding protein</fullName>
    </submittedName>
</protein>
<comment type="caution">
    <text evidence="2">The sequence shown here is derived from an EMBL/GenBank/DDBJ whole genome shotgun (WGS) entry which is preliminary data.</text>
</comment>
<gene>
    <name evidence="2" type="ORF">GGP61_001934</name>
</gene>
<feature type="chain" id="PRO_5040849100" evidence="1">
    <location>
        <begin position="23"/>
        <end position="139"/>
    </location>
</feature>
<accession>A0A9X2TJB5</accession>
<name>A0A9X2TJB5_9BACT</name>
<dbReference type="Proteomes" id="UP001155057">
    <property type="component" value="Unassembled WGS sequence"/>
</dbReference>
<organism evidence="2 3">
    <name type="scientific">Salinibacter ruber</name>
    <dbReference type="NCBI Taxonomy" id="146919"/>
    <lineage>
        <taxon>Bacteria</taxon>
        <taxon>Pseudomonadati</taxon>
        <taxon>Rhodothermota</taxon>
        <taxon>Rhodothermia</taxon>
        <taxon>Rhodothermales</taxon>
        <taxon>Salinibacteraceae</taxon>
        <taxon>Salinibacter</taxon>
    </lineage>
</organism>
<dbReference type="AlphaFoldDB" id="A0A9X2TJB5"/>
<evidence type="ECO:0000313" key="3">
    <source>
        <dbReference type="Proteomes" id="UP001155057"/>
    </source>
</evidence>
<dbReference type="EMBL" id="JANUAE010000006">
    <property type="protein sequence ID" value="MCS3710324.1"/>
    <property type="molecule type" value="Genomic_DNA"/>
</dbReference>
<evidence type="ECO:0000313" key="2">
    <source>
        <dbReference type="EMBL" id="MCS3710324.1"/>
    </source>
</evidence>
<dbReference type="SUPFAM" id="SSF53850">
    <property type="entry name" value="Periplasmic binding protein-like II"/>
    <property type="match status" value="1"/>
</dbReference>
<evidence type="ECO:0000256" key="1">
    <source>
        <dbReference type="SAM" id="SignalP"/>
    </source>
</evidence>